<feature type="compositionally biased region" description="Acidic residues" evidence="1">
    <location>
        <begin position="145"/>
        <end position="157"/>
    </location>
</feature>
<sequence length="1367" mass="153167">MHKRKLQHAIDRRKAGLEGSDSDSDPSVGNGPTASPEPFNIGPADEAYAEQLVESALLEIADSLAPHGTKHTHPRLSSVAPPPFPFTHSGFHIEPMDFEIDPTMDEMELEQTAQAGRLIEEMVFGHDQDCETDDEGEGSRSDSSGSDEESSESEDEQPGAPPKQHTRRTPTSYLNRNADFHPWPDRITCLIDIIMNLPRVNFSQSQADLILFVMRALGAKGVPARIQSALRWSANAQKLYGVEQVRYEGAQGHRYYVNSLSQIIAQEFSNRHVRPSLSFLPEDSYPRLTEPRQASRWLSEYPIELATPWQRHPESRLDYYTCEPAQIEGGEFRVPFRWFTRGTETYAKCWGMDVVNTPDGRAWRVTTSPEYEIPLKQFVKPCPVLVEDMKVHPGHYPHLPPVSRIAYMHHPHERDSLRRYDEWKYTTPAGHNPWRDRAHGHPVVAVPLNLYCDDTSGNKGKKWNKHHSWLFTLTGLPRREASKEYNVHFLTVSNKASPLEMLDGIVDQLNKAQSEGVWAWDSHTNEPILFIPSVFALMGNNPMQSEFASHVGLAGRMFCRICKSPLPFSPPIHLRRLCTLDQLQCRWFLQCLCNLRNLYTRSIQAIPFLRLRATSTSHIISTLHHGTMHTSHIPGTPFSPRSGPPHIPGTPFSPSHHQAYPRYHPYSVGTPVPLAQVPPGLRPGPVAPIQTATHTPHDHGSSTTGIEWIEKQLLDFIQVGEPRNAGETRAHLYQNLTWSKRLGNETRIGNVKTQTGVKDTFSLEFIEALQTERGSYERMINPVWRIQGLDAHQDTPVEVLHVVLLGLVKYFWCDAIKNQLKDDAKGLALVISRLASINIHGLNIGRPPEGNLVSLAGSLIGKDFRIIAQVAPFVLEGLISKASFDAWKSLSRLVPLIYQHEIENIDEHVMKSESFFCELQNGPGSWFQKPKFHLLVHLPDHIRRFGPPITFATETFESYNAVIRGASIHSNRGAPSRDIGANFAHWNRIQHWAAGGLIQDLTDDCVKDGYEHFKRPKFSTNRAHWRQAGKVAISISEMHPVPTRMGVPMEDISNVAAFKRSKNTSNRPYQQTMVGQWFPSHAAPDKAVFTCQWLLLANGEKCRPENYVIMKSATGETTIGRVEEIIARVGSLFSELDCVLIRQMRIANTHRTYDMPYLTSTSRLVLVSQPQEIVCLVNVQHDCSTLGCDDSGVAAIMQEHSVSTLTKAIVNHAAPLDQVVLNTASMQDAHHIQRFRAGDTYHSNLNQALRFSAEALWVLRSGRARAMAAAQAVRRANSRTKSPSSSAQPATGVNSATSSSSRRATATSSRQVPGSMPLANTLPPVLMFPSPGHQPSNEQHVRPPHSQVPADYRVMALRGQAGFPNPR</sequence>
<dbReference type="STRING" id="71717.A0A4Y7SX93"/>
<feature type="region of interest" description="Disordered" evidence="1">
    <location>
        <begin position="128"/>
        <end position="177"/>
    </location>
</feature>
<keyword evidence="3" id="KW-1185">Reference proteome</keyword>
<name>A0A4Y7SX93_COPMI</name>
<evidence type="ECO:0000313" key="3">
    <source>
        <dbReference type="Proteomes" id="UP000298030"/>
    </source>
</evidence>
<comment type="caution">
    <text evidence="2">The sequence shown here is derived from an EMBL/GenBank/DDBJ whole genome shotgun (WGS) entry which is preliminary data.</text>
</comment>
<dbReference type="Proteomes" id="UP000298030">
    <property type="component" value="Unassembled WGS sequence"/>
</dbReference>
<proteinExistence type="predicted"/>
<dbReference type="EMBL" id="QPFP01000050">
    <property type="protein sequence ID" value="TEB26258.1"/>
    <property type="molecule type" value="Genomic_DNA"/>
</dbReference>
<reference evidence="2 3" key="1">
    <citation type="journal article" date="2019" name="Nat. Ecol. Evol.">
        <title>Megaphylogeny resolves global patterns of mushroom evolution.</title>
        <authorList>
            <person name="Varga T."/>
            <person name="Krizsan K."/>
            <person name="Foldi C."/>
            <person name="Dima B."/>
            <person name="Sanchez-Garcia M."/>
            <person name="Sanchez-Ramirez S."/>
            <person name="Szollosi G.J."/>
            <person name="Szarkandi J.G."/>
            <person name="Papp V."/>
            <person name="Albert L."/>
            <person name="Andreopoulos W."/>
            <person name="Angelini C."/>
            <person name="Antonin V."/>
            <person name="Barry K.W."/>
            <person name="Bougher N.L."/>
            <person name="Buchanan P."/>
            <person name="Buyck B."/>
            <person name="Bense V."/>
            <person name="Catcheside P."/>
            <person name="Chovatia M."/>
            <person name="Cooper J."/>
            <person name="Damon W."/>
            <person name="Desjardin D."/>
            <person name="Finy P."/>
            <person name="Geml J."/>
            <person name="Haridas S."/>
            <person name="Hughes K."/>
            <person name="Justo A."/>
            <person name="Karasinski D."/>
            <person name="Kautmanova I."/>
            <person name="Kiss B."/>
            <person name="Kocsube S."/>
            <person name="Kotiranta H."/>
            <person name="LaButti K.M."/>
            <person name="Lechner B.E."/>
            <person name="Liimatainen K."/>
            <person name="Lipzen A."/>
            <person name="Lukacs Z."/>
            <person name="Mihaltcheva S."/>
            <person name="Morgado L.N."/>
            <person name="Niskanen T."/>
            <person name="Noordeloos M.E."/>
            <person name="Ohm R.A."/>
            <person name="Ortiz-Santana B."/>
            <person name="Ovrebo C."/>
            <person name="Racz N."/>
            <person name="Riley R."/>
            <person name="Savchenko A."/>
            <person name="Shiryaev A."/>
            <person name="Soop K."/>
            <person name="Spirin V."/>
            <person name="Szebenyi C."/>
            <person name="Tomsovsky M."/>
            <person name="Tulloss R.E."/>
            <person name="Uehling J."/>
            <person name="Grigoriev I.V."/>
            <person name="Vagvolgyi C."/>
            <person name="Papp T."/>
            <person name="Martin F.M."/>
            <person name="Miettinen O."/>
            <person name="Hibbett D.S."/>
            <person name="Nagy L.G."/>
        </authorList>
    </citation>
    <scope>NUCLEOTIDE SEQUENCE [LARGE SCALE GENOMIC DNA]</scope>
    <source>
        <strain evidence="2 3">FP101781</strain>
    </source>
</reference>
<organism evidence="2 3">
    <name type="scientific">Coprinellus micaceus</name>
    <name type="common">Glistening ink-cap mushroom</name>
    <name type="synonym">Coprinus micaceus</name>
    <dbReference type="NCBI Taxonomy" id="71717"/>
    <lineage>
        <taxon>Eukaryota</taxon>
        <taxon>Fungi</taxon>
        <taxon>Dikarya</taxon>
        <taxon>Basidiomycota</taxon>
        <taxon>Agaricomycotina</taxon>
        <taxon>Agaricomycetes</taxon>
        <taxon>Agaricomycetidae</taxon>
        <taxon>Agaricales</taxon>
        <taxon>Agaricineae</taxon>
        <taxon>Psathyrellaceae</taxon>
        <taxon>Coprinellus</taxon>
    </lineage>
</organism>
<feature type="region of interest" description="Disordered" evidence="1">
    <location>
        <begin position="1270"/>
        <end position="1348"/>
    </location>
</feature>
<accession>A0A4Y7SX93</accession>
<evidence type="ECO:0000256" key="1">
    <source>
        <dbReference type="SAM" id="MobiDB-lite"/>
    </source>
</evidence>
<dbReference type="PANTHER" id="PTHR31912">
    <property type="entry name" value="IP13529P"/>
    <property type="match status" value="1"/>
</dbReference>
<feature type="compositionally biased region" description="Low complexity" evidence="1">
    <location>
        <begin position="1295"/>
        <end position="1310"/>
    </location>
</feature>
<evidence type="ECO:0000313" key="2">
    <source>
        <dbReference type="EMBL" id="TEB26258.1"/>
    </source>
</evidence>
<gene>
    <name evidence="2" type="ORF">FA13DRAFT_1817067</name>
</gene>
<feature type="compositionally biased region" description="Polar residues" evidence="1">
    <location>
        <begin position="1280"/>
        <end position="1294"/>
    </location>
</feature>
<feature type="region of interest" description="Disordered" evidence="1">
    <location>
        <begin position="674"/>
        <end position="702"/>
    </location>
</feature>
<feature type="region of interest" description="Disordered" evidence="1">
    <location>
        <begin position="639"/>
        <end position="660"/>
    </location>
</feature>
<dbReference type="OrthoDB" id="2246127at2759"/>
<protein>
    <submittedName>
        <fullName evidence="2">Uncharacterized protein</fullName>
    </submittedName>
</protein>
<feature type="region of interest" description="Disordered" evidence="1">
    <location>
        <begin position="1"/>
        <end position="44"/>
    </location>
</feature>
<dbReference type="PANTHER" id="PTHR31912:SF34">
    <property type="entry name" value="NOTOCHORD-RELATED PROTEIN"/>
    <property type="match status" value="1"/>
</dbReference>